<proteinExistence type="predicted"/>
<reference evidence="2" key="1">
    <citation type="submission" date="2018-01" db="EMBL/GenBank/DDBJ databases">
        <title>An insight into the sialome of Amazonian anophelines.</title>
        <authorList>
            <person name="Ribeiro J.M."/>
            <person name="Scarpassa V."/>
            <person name="Calvo E."/>
        </authorList>
    </citation>
    <scope>NUCLEOTIDE SEQUENCE</scope>
</reference>
<evidence type="ECO:0000313" key="2">
    <source>
        <dbReference type="EMBL" id="MBW77086.1"/>
    </source>
</evidence>
<protein>
    <submittedName>
        <fullName evidence="2">Putative secreted protein</fullName>
    </submittedName>
</protein>
<evidence type="ECO:0000256" key="1">
    <source>
        <dbReference type="SAM" id="SignalP"/>
    </source>
</evidence>
<accession>A0A2M4DHP3</accession>
<dbReference type="EMBL" id="GGFL01012908">
    <property type="protein sequence ID" value="MBW77086.1"/>
    <property type="molecule type" value="Transcribed_RNA"/>
</dbReference>
<dbReference type="AlphaFoldDB" id="A0A2M4DHP3"/>
<name>A0A2M4DHP3_ANODA</name>
<keyword evidence="1" id="KW-0732">Signal</keyword>
<feature type="chain" id="PRO_5014928290" evidence="1">
    <location>
        <begin position="23"/>
        <end position="67"/>
    </location>
</feature>
<feature type="signal peptide" evidence="1">
    <location>
        <begin position="1"/>
        <end position="22"/>
    </location>
</feature>
<organism evidence="2">
    <name type="scientific">Anopheles darlingi</name>
    <name type="common">Mosquito</name>
    <dbReference type="NCBI Taxonomy" id="43151"/>
    <lineage>
        <taxon>Eukaryota</taxon>
        <taxon>Metazoa</taxon>
        <taxon>Ecdysozoa</taxon>
        <taxon>Arthropoda</taxon>
        <taxon>Hexapoda</taxon>
        <taxon>Insecta</taxon>
        <taxon>Pterygota</taxon>
        <taxon>Neoptera</taxon>
        <taxon>Endopterygota</taxon>
        <taxon>Diptera</taxon>
        <taxon>Nematocera</taxon>
        <taxon>Culicoidea</taxon>
        <taxon>Culicidae</taxon>
        <taxon>Anophelinae</taxon>
        <taxon>Anopheles</taxon>
    </lineage>
</organism>
<sequence>MALVFVLEKVRFLVAQTHLVAAVAIPVQHVADGERFAHHQRGRRFGSVLDGAHHTVITLGRFHTQVT</sequence>